<comment type="caution">
    <text evidence="2">The sequence shown here is derived from an EMBL/GenBank/DDBJ whole genome shotgun (WGS) entry which is preliminary data.</text>
</comment>
<feature type="region of interest" description="Disordered" evidence="1">
    <location>
        <begin position="35"/>
        <end position="78"/>
    </location>
</feature>
<organism evidence="2 3">
    <name type="scientific">Ficus carica</name>
    <name type="common">Common fig</name>
    <dbReference type="NCBI Taxonomy" id="3494"/>
    <lineage>
        <taxon>Eukaryota</taxon>
        <taxon>Viridiplantae</taxon>
        <taxon>Streptophyta</taxon>
        <taxon>Embryophyta</taxon>
        <taxon>Tracheophyta</taxon>
        <taxon>Spermatophyta</taxon>
        <taxon>Magnoliopsida</taxon>
        <taxon>eudicotyledons</taxon>
        <taxon>Gunneridae</taxon>
        <taxon>Pentapetalae</taxon>
        <taxon>rosids</taxon>
        <taxon>fabids</taxon>
        <taxon>Rosales</taxon>
        <taxon>Moraceae</taxon>
        <taxon>Ficeae</taxon>
        <taxon>Ficus</taxon>
    </lineage>
</organism>
<proteinExistence type="predicted"/>
<gene>
    <name evidence="2" type="ORF">TIFTF001_004274</name>
</gene>
<feature type="compositionally biased region" description="Basic and acidic residues" evidence="1">
    <location>
        <begin position="51"/>
        <end position="76"/>
    </location>
</feature>
<dbReference type="Proteomes" id="UP001187192">
    <property type="component" value="Unassembled WGS sequence"/>
</dbReference>
<reference evidence="2" key="1">
    <citation type="submission" date="2023-07" db="EMBL/GenBank/DDBJ databases">
        <title>draft genome sequence of fig (Ficus carica).</title>
        <authorList>
            <person name="Takahashi T."/>
            <person name="Nishimura K."/>
        </authorList>
    </citation>
    <scope>NUCLEOTIDE SEQUENCE</scope>
</reference>
<protein>
    <submittedName>
        <fullName evidence="2">Uncharacterized protein</fullName>
    </submittedName>
</protein>
<name>A0AA87ZFJ2_FICCA</name>
<dbReference type="AlphaFoldDB" id="A0AA87ZFJ2"/>
<sequence length="97" mass="11094">MTSWIWSASWLRRYAEIEAQVLGSSSIAKLRSHGAIEARRARRSPPSQSPKIDRLRTSSLRRGDPRIRLEQPRSRDSSSPFFVVVAISRRWAPAVVH</sequence>
<keyword evidence="3" id="KW-1185">Reference proteome</keyword>
<dbReference type="EMBL" id="BTGU01000004">
    <property type="protein sequence ID" value="GMN33652.1"/>
    <property type="molecule type" value="Genomic_DNA"/>
</dbReference>
<evidence type="ECO:0000256" key="1">
    <source>
        <dbReference type="SAM" id="MobiDB-lite"/>
    </source>
</evidence>
<evidence type="ECO:0000313" key="3">
    <source>
        <dbReference type="Proteomes" id="UP001187192"/>
    </source>
</evidence>
<evidence type="ECO:0000313" key="2">
    <source>
        <dbReference type="EMBL" id="GMN33652.1"/>
    </source>
</evidence>
<accession>A0AA87ZFJ2</accession>